<dbReference type="Pfam" id="PF07045">
    <property type="entry name" value="DUF1330"/>
    <property type="match status" value="1"/>
</dbReference>
<proteinExistence type="predicted"/>
<dbReference type="Proteomes" id="UP000800092">
    <property type="component" value="Unassembled WGS sequence"/>
</dbReference>
<name>A0A6A6GXQ4_VIRVR</name>
<reference evidence="2" key="1">
    <citation type="journal article" date="2020" name="Stud. Mycol.">
        <title>101 Dothideomycetes genomes: a test case for predicting lifestyles and emergence of pathogens.</title>
        <authorList>
            <person name="Haridas S."/>
            <person name="Albert R."/>
            <person name="Binder M."/>
            <person name="Bloem J."/>
            <person name="Labutti K."/>
            <person name="Salamov A."/>
            <person name="Andreopoulos B."/>
            <person name="Baker S."/>
            <person name="Barry K."/>
            <person name="Bills G."/>
            <person name="Bluhm B."/>
            <person name="Cannon C."/>
            <person name="Castanera R."/>
            <person name="Culley D."/>
            <person name="Daum C."/>
            <person name="Ezra D."/>
            <person name="Gonzalez J."/>
            <person name="Henrissat B."/>
            <person name="Kuo A."/>
            <person name="Liang C."/>
            <person name="Lipzen A."/>
            <person name="Lutzoni F."/>
            <person name="Magnuson J."/>
            <person name="Mondo S."/>
            <person name="Nolan M."/>
            <person name="Ohm R."/>
            <person name="Pangilinan J."/>
            <person name="Park H.-J."/>
            <person name="Ramirez L."/>
            <person name="Alfaro M."/>
            <person name="Sun H."/>
            <person name="Tritt A."/>
            <person name="Yoshinaga Y."/>
            <person name="Zwiers L.-H."/>
            <person name="Turgeon B."/>
            <person name="Goodwin S."/>
            <person name="Spatafora J."/>
            <person name="Crous P."/>
            <person name="Grigoriev I."/>
        </authorList>
    </citation>
    <scope>NUCLEOTIDE SEQUENCE</scope>
    <source>
        <strain evidence="2">Tuck. ex Michener</strain>
    </source>
</reference>
<gene>
    <name evidence="2" type="ORF">EV356DRAFT_520003</name>
</gene>
<evidence type="ECO:0000259" key="1">
    <source>
        <dbReference type="Pfam" id="PF07045"/>
    </source>
</evidence>
<feature type="domain" description="DUF1330" evidence="1">
    <location>
        <begin position="2"/>
        <end position="94"/>
    </location>
</feature>
<keyword evidence="3" id="KW-1185">Reference proteome</keyword>
<dbReference type="OrthoDB" id="10420491at2759"/>
<dbReference type="Gene3D" id="3.30.70.100">
    <property type="match status" value="1"/>
</dbReference>
<dbReference type="PANTHER" id="PTHR41521">
    <property type="match status" value="1"/>
</dbReference>
<organism evidence="2 3">
    <name type="scientific">Viridothelium virens</name>
    <name type="common">Speckled blister lichen</name>
    <name type="synonym">Trypethelium virens</name>
    <dbReference type="NCBI Taxonomy" id="1048519"/>
    <lineage>
        <taxon>Eukaryota</taxon>
        <taxon>Fungi</taxon>
        <taxon>Dikarya</taxon>
        <taxon>Ascomycota</taxon>
        <taxon>Pezizomycotina</taxon>
        <taxon>Dothideomycetes</taxon>
        <taxon>Dothideomycetes incertae sedis</taxon>
        <taxon>Trypetheliales</taxon>
        <taxon>Trypetheliaceae</taxon>
        <taxon>Viridothelium</taxon>
    </lineage>
</organism>
<accession>A0A6A6GXQ4</accession>
<dbReference type="PANTHER" id="PTHR41521:SF4">
    <property type="entry name" value="BLR0684 PROTEIN"/>
    <property type="match status" value="1"/>
</dbReference>
<dbReference type="SUPFAM" id="SSF54909">
    <property type="entry name" value="Dimeric alpha+beta barrel"/>
    <property type="match status" value="1"/>
</dbReference>
<dbReference type="EMBL" id="ML991844">
    <property type="protein sequence ID" value="KAF2230260.1"/>
    <property type="molecule type" value="Genomic_DNA"/>
</dbReference>
<dbReference type="InterPro" id="IPR011008">
    <property type="entry name" value="Dimeric_a/b-barrel"/>
</dbReference>
<evidence type="ECO:0000313" key="2">
    <source>
        <dbReference type="EMBL" id="KAF2230260.1"/>
    </source>
</evidence>
<dbReference type="AlphaFoldDB" id="A0A6A6GXQ4"/>
<dbReference type="InterPro" id="IPR010753">
    <property type="entry name" value="DUF1330"/>
</dbReference>
<sequence length="104" mass="12028">MTVYAVALINIADHARYEPYMTGFFEIWKKYDGEILAVGDEPKVIEGPWPFYRTVILSFPNEDAFSTWYQSPDYQELVKHRHSASITSLALLEHFVLPDNLSSK</sequence>
<evidence type="ECO:0000313" key="3">
    <source>
        <dbReference type="Proteomes" id="UP000800092"/>
    </source>
</evidence>
<protein>
    <submittedName>
        <fullName evidence="2">DUF1330-domain-containing protein</fullName>
    </submittedName>
</protein>